<dbReference type="Proteomes" id="UP001177023">
    <property type="component" value="Unassembled WGS sequence"/>
</dbReference>
<feature type="non-terminal residue" evidence="2">
    <location>
        <position position="213"/>
    </location>
</feature>
<accession>A0AA36CR91</accession>
<feature type="region of interest" description="Disordered" evidence="1">
    <location>
        <begin position="173"/>
        <end position="213"/>
    </location>
</feature>
<evidence type="ECO:0000313" key="2">
    <source>
        <dbReference type="EMBL" id="CAJ0573019.1"/>
    </source>
</evidence>
<feature type="compositionally biased region" description="Basic residues" evidence="1">
    <location>
        <begin position="9"/>
        <end position="21"/>
    </location>
</feature>
<gene>
    <name evidence="2" type="ORF">MSPICULIGERA_LOCUS11388</name>
</gene>
<comment type="caution">
    <text evidence="2">The sequence shown here is derived from an EMBL/GenBank/DDBJ whole genome shotgun (WGS) entry which is preliminary data.</text>
</comment>
<reference evidence="2" key="1">
    <citation type="submission" date="2023-06" db="EMBL/GenBank/DDBJ databases">
        <authorList>
            <person name="Delattre M."/>
        </authorList>
    </citation>
    <scope>NUCLEOTIDE SEQUENCE</scope>
    <source>
        <strain evidence="2">AF72</strain>
    </source>
</reference>
<dbReference type="AlphaFoldDB" id="A0AA36CR91"/>
<evidence type="ECO:0000256" key="1">
    <source>
        <dbReference type="SAM" id="MobiDB-lite"/>
    </source>
</evidence>
<proteinExistence type="predicted"/>
<dbReference type="EMBL" id="CATQJA010002612">
    <property type="protein sequence ID" value="CAJ0573019.1"/>
    <property type="molecule type" value="Genomic_DNA"/>
</dbReference>
<dbReference type="PANTHER" id="PTHR22084">
    <property type="entry name" value="GEX INTERACTING PROTEIN PROTEIN 4"/>
    <property type="match status" value="1"/>
</dbReference>
<dbReference type="PANTHER" id="PTHR22084:SF1">
    <property type="entry name" value="BZIP DOMAIN-CONTAINING PROTEIN-RELATED"/>
    <property type="match status" value="1"/>
</dbReference>
<keyword evidence="3" id="KW-1185">Reference proteome</keyword>
<protein>
    <submittedName>
        <fullName evidence="2">Uncharacterized protein</fullName>
    </submittedName>
</protein>
<organism evidence="2 3">
    <name type="scientific">Mesorhabditis spiculigera</name>
    <dbReference type="NCBI Taxonomy" id="96644"/>
    <lineage>
        <taxon>Eukaryota</taxon>
        <taxon>Metazoa</taxon>
        <taxon>Ecdysozoa</taxon>
        <taxon>Nematoda</taxon>
        <taxon>Chromadorea</taxon>
        <taxon>Rhabditida</taxon>
        <taxon>Rhabditina</taxon>
        <taxon>Rhabditomorpha</taxon>
        <taxon>Rhabditoidea</taxon>
        <taxon>Rhabditidae</taxon>
        <taxon>Mesorhabditinae</taxon>
        <taxon>Mesorhabditis</taxon>
    </lineage>
</organism>
<evidence type="ECO:0000313" key="3">
    <source>
        <dbReference type="Proteomes" id="UP001177023"/>
    </source>
</evidence>
<sequence length="213" mass="24687">MTPEERRAYNQRRAGRRTGKGVKKEKEANDLLLELMDAEDVKKNKVKATNAQKAAAARARYHQKSAEEKRLLNLKRTEAFRRKRMEEELTLALQGSPEAMSEEKRARIKKIKEAKARRSELSRKRYHNMSVEERRAYNTKRYNRLRADQAADMTLSSIDLEFLRNHAAEQGLSEAYLEDKKPAKAKPSPKKPTPSASSSRENEAHLRRSARLR</sequence>
<feature type="region of interest" description="Disordered" evidence="1">
    <location>
        <begin position="1"/>
        <end position="27"/>
    </location>
</feature>
<name>A0AA36CR91_9BILA</name>